<evidence type="ECO:0000313" key="7">
    <source>
        <dbReference type="EMBL" id="CAB9520871.1"/>
    </source>
</evidence>
<name>A0A9N8HP39_9STRA</name>
<feature type="transmembrane region" description="Helical" evidence="6">
    <location>
        <begin position="224"/>
        <end position="246"/>
    </location>
</feature>
<keyword evidence="4 6" id="KW-0472">Membrane</keyword>
<keyword evidence="2 6" id="KW-0812">Transmembrane</keyword>
<dbReference type="AlphaFoldDB" id="A0A9N8HP39"/>
<keyword evidence="8" id="KW-1185">Reference proteome</keyword>
<protein>
    <submittedName>
        <fullName evidence="7">35 member F6</fullName>
    </submittedName>
</protein>
<dbReference type="PANTHER" id="PTHR13146">
    <property type="match status" value="1"/>
</dbReference>
<feature type="transmembrane region" description="Helical" evidence="6">
    <location>
        <begin position="191"/>
        <end position="212"/>
    </location>
</feature>
<evidence type="ECO:0000313" key="8">
    <source>
        <dbReference type="Proteomes" id="UP001153069"/>
    </source>
</evidence>
<organism evidence="7 8">
    <name type="scientific">Seminavis robusta</name>
    <dbReference type="NCBI Taxonomy" id="568900"/>
    <lineage>
        <taxon>Eukaryota</taxon>
        <taxon>Sar</taxon>
        <taxon>Stramenopiles</taxon>
        <taxon>Ochrophyta</taxon>
        <taxon>Bacillariophyta</taxon>
        <taxon>Bacillariophyceae</taxon>
        <taxon>Bacillariophycidae</taxon>
        <taxon>Naviculales</taxon>
        <taxon>Naviculaceae</taxon>
        <taxon>Seminavis</taxon>
    </lineage>
</organism>
<feature type="transmembrane region" description="Helical" evidence="6">
    <location>
        <begin position="310"/>
        <end position="333"/>
    </location>
</feature>
<evidence type="ECO:0000256" key="1">
    <source>
        <dbReference type="ARBA" id="ARBA00004141"/>
    </source>
</evidence>
<feature type="transmembrane region" description="Helical" evidence="6">
    <location>
        <begin position="163"/>
        <end position="179"/>
    </location>
</feature>
<feature type="transmembrane region" description="Helical" evidence="6">
    <location>
        <begin position="375"/>
        <end position="394"/>
    </location>
</feature>
<dbReference type="EMBL" id="CAICTM010001140">
    <property type="protein sequence ID" value="CAB9520871.1"/>
    <property type="molecule type" value="Genomic_DNA"/>
</dbReference>
<feature type="transmembrane region" description="Helical" evidence="6">
    <location>
        <begin position="258"/>
        <end position="283"/>
    </location>
</feature>
<feature type="transmembrane region" description="Helical" evidence="6">
    <location>
        <begin position="55"/>
        <end position="77"/>
    </location>
</feature>
<feature type="transmembrane region" description="Helical" evidence="6">
    <location>
        <begin position="134"/>
        <end position="157"/>
    </location>
</feature>
<feature type="transmembrane region" description="Helical" evidence="6">
    <location>
        <begin position="12"/>
        <end position="35"/>
    </location>
</feature>
<dbReference type="PANTHER" id="PTHR13146:SF3">
    <property type="entry name" value="EAMA DOMAIN-CONTAINING PROTEIN"/>
    <property type="match status" value="1"/>
</dbReference>
<dbReference type="InterPro" id="IPR007271">
    <property type="entry name" value="Nuc_sug_transpt"/>
</dbReference>
<sequence length="452" mass="50450">MGGSSAVKRCGLTEQIIFVIAIASGTACSICSKVMMQMHGEGIGGDTEIFGKPIFQTFGMFVGMLFGMVMHYVVILFKIPFPGYVHGDNNDKTSIAANGATYGAISSAEEGDALLKNKDAEKATKQLSKDVPGWMYFFLAIPSLFDLIATALCMMGLVYLDVSVYILLRGSGIIFIALMKQYALGDRLYTFQWVGVCWNVFSVILVGMTAVLNSQDESRSVTPAQSILGVVLVMAGAFVQALQFVFEEKVMHMEDTPAPPLLLVGMEGVWGTVLCLLVVYPIAYMLPGDDHGSYEDPFNTWYMFLHNTPIQWSFVVYFVTIFSYNLFAILVTYMLNSVWHGILDNFRPVTVWVTDLLIFYVFVKGNGDFGEPWTQYSWIQVGGMFILLYGTAVYNAPNPGCVKMDGSWYAFGINLQKEYDALEEEMKQAEADDEWAQRAKEFKERRESSFII</sequence>
<proteinExistence type="predicted"/>
<accession>A0A9N8HP39</accession>
<reference evidence="7" key="1">
    <citation type="submission" date="2020-06" db="EMBL/GenBank/DDBJ databases">
        <authorList>
            <consortium name="Plant Systems Biology data submission"/>
        </authorList>
    </citation>
    <scope>NUCLEOTIDE SEQUENCE</scope>
    <source>
        <strain evidence="7">D6</strain>
    </source>
</reference>
<dbReference type="Proteomes" id="UP001153069">
    <property type="component" value="Unassembled WGS sequence"/>
</dbReference>
<gene>
    <name evidence="7" type="ORF">SEMRO_1142_G245820.1</name>
</gene>
<dbReference type="GO" id="GO:0015165">
    <property type="term" value="F:pyrimidine nucleotide-sugar transmembrane transporter activity"/>
    <property type="evidence" value="ECO:0007669"/>
    <property type="project" value="InterPro"/>
</dbReference>
<evidence type="ECO:0000256" key="6">
    <source>
        <dbReference type="SAM" id="Phobius"/>
    </source>
</evidence>
<evidence type="ECO:0000256" key="4">
    <source>
        <dbReference type="ARBA" id="ARBA00023136"/>
    </source>
</evidence>
<evidence type="ECO:0000256" key="5">
    <source>
        <dbReference type="SAM" id="Coils"/>
    </source>
</evidence>
<evidence type="ECO:0000256" key="2">
    <source>
        <dbReference type="ARBA" id="ARBA00022692"/>
    </source>
</evidence>
<feature type="coiled-coil region" evidence="5">
    <location>
        <begin position="412"/>
        <end position="439"/>
    </location>
</feature>
<dbReference type="GO" id="GO:0000139">
    <property type="term" value="C:Golgi membrane"/>
    <property type="evidence" value="ECO:0007669"/>
    <property type="project" value="InterPro"/>
</dbReference>
<dbReference type="Pfam" id="PF04142">
    <property type="entry name" value="Nuc_sug_transp"/>
    <property type="match status" value="1"/>
</dbReference>
<dbReference type="OrthoDB" id="300580at2759"/>
<keyword evidence="3 6" id="KW-1133">Transmembrane helix</keyword>
<evidence type="ECO:0000256" key="3">
    <source>
        <dbReference type="ARBA" id="ARBA00022989"/>
    </source>
</evidence>
<comment type="caution">
    <text evidence="7">The sequence shown here is derived from an EMBL/GenBank/DDBJ whole genome shotgun (WGS) entry which is preliminary data.</text>
</comment>
<comment type="subcellular location">
    <subcellularLocation>
        <location evidence="1">Membrane</location>
        <topology evidence="1">Multi-pass membrane protein</topology>
    </subcellularLocation>
</comment>
<keyword evidence="5" id="KW-0175">Coiled coil</keyword>